<organism evidence="1 2">
    <name type="scientific">Linum tenue</name>
    <dbReference type="NCBI Taxonomy" id="586396"/>
    <lineage>
        <taxon>Eukaryota</taxon>
        <taxon>Viridiplantae</taxon>
        <taxon>Streptophyta</taxon>
        <taxon>Embryophyta</taxon>
        <taxon>Tracheophyta</taxon>
        <taxon>Spermatophyta</taxon>
        <taxon>Magnoliopsida</taxon>
        <taxon>eudicotyledons</taxon>
        <taxon>Gunneridae</taxon>
        <taxon>Pentapetalae</taxon>
        <taxon>rosids</taxon>
        <taxon>fabids</taxon>
        <taxon>Malpighiales</taxon>
        <taxon>Linaceae</taxon>
        <taxon>Linum</taxon>
    </lineage>
</organism>
<dbReference type="EMBL" id="CAMGYJ010000006">
    <property type="protein sequence ID" value="CAI0434911.1"/>
    <property type="molecule type" value="Genomic_DNA"/>
</dbReference>
<gene>
    <name evidence="1" type="ORF">LITE_LOCUS24473</name>
</gene>
<protein>
    <submittedName>
        <fullName evidence="1">Uncharacterized protein</fullName>
    </submittedName>
</protein>
<evidence type="ECO:0000313" key="2">
    <source>
        <dbReference type="Proteomes" id="UP001154282"/>
    </source>
</evidence>
<reference evidence="1" key="1">
    <citation type="submission" date="2022-08" db="EMBL/GenBank/DDBJ databases">
        <authorList>
            <person name="Gutierrez-Valencia J."/>
        </authorList>
    </citation>
    <scope>NUCLEOTIDE SEQUENCE</scope>
</reference>
<keyword evidence="2" id="KW-1185">Reference proteome</keyword>
<proteinExistence type="predicted"/>
<sequence length="106" mass="12229">MVSFREATSEWWERQSHSHLGQISGFLELPNSVSPPVQLACFWRWRRRQDDQVLEHTHRGVLELGRHRIAGLCVAVEQEREGASELSWVHSESADTVEVSVHGEDR</sequence>
<evidence type="ECO:0000313" key="1">
    <source>
        <dbReference type="EMBL" id="CAI0434911.1"/>
    </source>
</evidence>
<name>A0AAV0LLC4_9ROSI</name>
<accession>A0AAV0LLC4</accession>
<dbReference type="AlphaFoldDB" id="A0AAV0LLC4"/>
<comment type="caution">
    <text evidence="1">The sequence shown here is derived from an EMBL/GenBank/DDBJ whole genome shotgun (WGS) entry which is preliminary data.</text>
</comment>
<dbReference type="Proteomes" id="UP001154282">
    <property type="component" value="Unassembled WGS sequence"/>
</dbReference>